<sequence length="65" mass="7218">MIHKLLNTIKSIMLFGAIGAFTSYWLFVIMQNICKATDIQGFILISTITICTTICCCTALLVTKK</sequence>
<keyword evidence="1" id="KW-1133">Transmembrane helix</keyword>
<keyword evidence="1" id="KW-0812">Transmembrane</keyword>
<gene>
    <name evidence="2" type="ORF">I6U51_05005</name>
</gene>
<dbReference type="EMBL" id="JAEEGB010000005">
    <property type="protein sequence ID" value="MBI6872068.1"/>
    <property type="molecule type" value="Genomic_DNA"/>
</dbReference>
<name>A0A934M3Z0_9CLOT</name>
<feature type="transmembrane region" description="Helical" evidence="1">
    <location>
        <begin position="39"/>
        <end position="62"/>
    </location>
</feature>
<evidence type="ECO:0000256" key="1">
    <source>
        <dbReference type="SAM" id="Phobius"/>
    </source>
</evidence>
<protein>
    <submittedName>
        <fullName evidence="2">Uncharacterized protein</fullName>
    </submittedName>
</protein>
<evidence type="ECO:0000313" key="3">
    <source>
        <dbReference type="Proteomes" id="UP000622687"/>
    </source>
</evidence>
<dbReference type="Proteomes" id="UP000622687">
    <property type="component" value="Unassembled WGS sequence"/>
</dbReference>
<keyword evidence="3" id="KW-1185">Reference proteome</keyword>
<evidence type="ECO:0000313" key="2">
    <source>
        <dbReference type="EMBL" id="MBI6872068.1"/>
    </source>
</evidence>
<accession>A0A934M3Z0</accession>
<reference evidence="2" key="1">
    <citation type="submission" date="2020-12" db="EMBL/GenBank/DDBJ databases">
        <title>Clostridium thailandense sp. nov., a novel acetogenic bacterium isolated from peat land soil in Thailand.</title>
        <authorList>
            <person name="Chaikitkaew S."/>
            <person name="Birkeland N.K."/>
        </authorList>
    </citation>
    <scope>NUCLEOTIDE SEQUENCE</scope>
    <source>
        <strain evidence="2">DSM 17425</strain>
    </source>
</reference>
<proteinExistence type="predicted"/>
<comment type="caution">
    <text evidence="2">The sequence shown here is derived from an EMBL/GenBank/DDBJ whole genome shotgun (WGS) entry which is preliminary data.</text>
</comment>
<dbReference type="AlphaFoldDB" id="A0A934M3Z0"/>
<keyword evidence="1" id="KW-0472">Membrane</keyword>
<organism evidence="2 3">
    <name type="scientific">Clostridium aciditolerans</name>
    <dbReference type="NCBI Taxonomy" id="339861"/>
    <lineage>
        <taxon>Bacteria</taxon>
        <taxon>Bacillati</taxon>
        <taxon>Bacillota</taxon>
        <taxon>Clostridia</taxon>
        <taxon>Eubacteriales</taxon>
        <taxon>Clostridiaceae</taxon>
        <taxon>Clostridium</taxon>
    </lineage>
</organism>
<dbReference type="RefSeq" id="WP_211141507.1">
    <property type="nucleotide sequence ID" value="NZ_JAEEGB010000005.1"/>
</dbReference>
<feature type="transmembrane region" description="Helical" evidence="1">
    <location>
        <begin position="12"/>
        <end position="33"/>
    </location>
</feature>